<dbReference type="InterPro" id="IPR011928">
    <property type="entry name" value="Phage_phiJL001_Gp84"/>
</dbReference>
<dbReference type="AlphaFoldDB" id="A0A7W9S1F4"/>
<evidence type="ECO:0000259" key="1">
    <source>
        <dbReference type="Pfam" id="PF09356"/>
    </source>
</evidence>
<reference evidence="2 3" key="1">
    <citation type="submission" date="2020-08" db="EMBL/GenBank/DDBJ databases">
        <title>Genomic Encyclopedia of Type Strains, Phase IV (KMG-IV): sequencing the most valuable type-strain genomes for metagenomic binning, comparative biology and taxonomic classification.</title>
        <authorList>
            <person name="Goeker M."/>
        </authorList>
    </citation>
    <scope>NUCLEOTIDE SEQUENCE [LARGE SCALE GENOMIC DNA]</scope>
    <source>
        <strain evidence="2 3">DSM 11099</strain>
    </source>
</reference>
<dbReference type="NCBIfam" id="TIGR02218">
    <property type="entry name" value="phg_TIGR02218"/>
    <property type="match status" value="1"/>
</dbReference>
<feature type="domain" description="Bacteriophage phiJL001 Gp84 C-terminal" evidence="1">
    <location>
        <begin position="195"/>
        <end position="277"/>
    </location>
</feature>
<sequence>MNAYPQALLDHFAQDVTSVCHCWKLIRRDGTVLGFTDHDRRLVLDSGVFEPETGLSASEARQSLGLSVDTVDVEGALASDRIRDEDIAAGLYDGATVETYLVNWRSPTKFALIRKATIGKITRADGRFVAELQSLMHRLDQPNGRYVTRKCDAELGDGRCRASLSKPAFNAMGAVESLDGTDMLRVSGLDGIDTGWFSFGTLTWTSGARQGRTERIVDQRNDGSLAVLTLQASNGPPFGIGDGFTVVAGCDNSFATCKAKFANARNFRGFPHLPGNDVAYSYVSEDGVFDGGSVVP</sequence>
<dbReference type="RefSeq" id="WP_183828536.1">
    <property type="nucleotide sequence ID" value="NZ_JACHEU010000001.1"/>
</dbReference>
<comment type="caution">
    <text evidence="2">The sequence shown here is derived from an EMBL/GenBank/DDBJ whole genome shotgun (WGS) entry which is preliminary data.</text>
</comment>
<dbReference type="Pfam" id="PF09356">
    <property type="entry name" value="Phage_BR0599"/>
    <property type="match status" value="1"/>
</dbReference>
<keyword evidence="3" id="KW-1185">Reference proteome</keyword>
<evidence type="ECO:0000313" key="2">
    <source>
        <dbReference type="EMBL" id="MBB6012326.1"/>
    </source>
</evidence>
<dbReference type="Pfam" id="PF09931">
    <property type="entry name" value="Phage_phiJL001_Gp84_N"/>
    <property type="match status" value="1"/>
</dbReference>
<protein>
    <submittedName>
        <fullName evidence="2">Putative phage protein (TIGR02218 family)</fullName>
    </submittedName>
</protein>
<evidence type="ECO:0000313" key="3">
    <source>
        <dbReference type="Proteomes" id="UP000533306"/>
    </source>
</evidence>
<proteinExistence type="predicted"/>
<dbReference type="Proteomes" id="UP000533306">
    <property type="component" value="Unassembled WGS sequence"/>
</dbReference>
<dbReference type="InterPro" id="IPR018964">
    <property type="entry name" value="Phage_phiJL001_Gp84_C"/>
</dbReference>
<gene>
    <name evidence="2" type="ORF">HNR59_001671</name>
</gene>
<organism evidence="2 3">
    <name type="scientific">Aquamicrobium lusatiense</name>
    <dbReference type="NCBI Taxonomy" id="89772"/>
    <lineage>
        <taxon>Bacteria</taxon>
        <taxon>Pseudomonadati</taxon>
        <taxon>Pseudomonadota</taxon>
        <taxon>Alphaproteobacteria</taxon>
        <taxon>Hyphomicrobiales</taxon>
        <taxon>Phyllobacteriaceae</taxon>
        <taxon>Aquamicrobium</taxon>
    </lineage>
</organism>
<dbReference type="EMBL" id="JACHEU010000001">
    <property type="protein sequence ID" value="MBB6012326.1"/>
    <property type="molecule type" value="Genomic_DNA"/>
</dbReference>
<accession>A0A7W9S1F4</accession>
<name>A0A7W9S1F4_9HYPH</name>